<dbReference type="GO" id="GO:0006281">
    <property type="term" value="P:DNA repair"/>
    <property type="evidence" value="ECO:0007669"/>
    <property type="project" value="UniProtKB-KW"/>
</dbReference>
<keyword evidence="3" id="KW-0004">4Fe-4S</keyword>
<evidence type="ECO:0000256" key="6">
    <source>
        <dbReference type="ARBA" id="ARBA00022801"/>
    </source>
</evidence>
<keyword evidence="7" id="KW-0408">Iron</keyword>
<dbReference type="PANTHER" id="PTHR33693:SF9">
    <property type="entry name" value="TYPE-4 URACIL-DNA GLYCOSYLASE"/>
    <property type="match status" value="1"/>
</dbReference>
<proteinExistence type="inferred from homology"/>
<dbReference type="Pfam" id="PF03167">
    <property type="entry name" value="UDG"/>
    <property type="match status" value="1"/>
</dbReference>
<feature type="domain" description="Uracil-DNA glycosylase-like" evidence="10">
    <location>
        <begin position="306"/>
        <end position="457"/>
    </location>
</feature>
<dbReference type="RefSeq" id="WP_130990812.1">
    <property type="nucleotide sequence ID" value="NZ_SISK01000005.1"/>
</dbReference>
<accession>A0A4Q9G1Y9</accession>
<dbReference type="SMART" id="SM00987">
    <property type="entry name" value="UreE_C"/>
    <property type="match status" value="1"/>
</dbReference>
<dbReference type="InterPro" id="IPR023875">
    <property type="entry name" value="DNA_repair_put"/>
</dbReference>
<dbReference type="EMBL" id="SISK01000005">
    <property type="protein sequence ID" value="TBN40348.1"/>
    <property type="molecule type" value="Genomic_DNA"/>
</dbReference>
<dbReference type="Pfam" id="PF13566">
    <property type="entry name" value="DUF4130"/>
    <property type="match status" value="1"/>
</dbReference>
<keyword evidence="12" id="KW-1185">Reference proteome</keyword>
<keyword evidence="6" id="KW-0378">Hydrolase</keyword>
<reference evidence="11 12" key="1">
    <citation type="submission" date="2019-02" db="EMBL/GenBank/DDBJ databases">
        <title>Paracoccus subflavus sp. nov., isolated from marine sediment of the Pacific Ocean.</title>
        <authorList>
            <person name="Zhang G."/>
        </authorList>
    </citation>
    <scope>NUCLEOTIDE SEQUENCE [LARGE SCALE GENOMIC DNA]</scope>
    <source>
        <strain evidence="11 12">GY0581</strain>
    </source>
</reference>
<dbReference type="PANTHER" id="PTHR33693">
    <property type="entry name" value="TYPE-5 URACIL-DNA GLYCOSYLASE"/>
    <property type="match status" value="1"/>
</dbReference>
<evidence type="ECO:0000256" key="3">
    <source>
        <dbReference type="ARBA" id="ARBA00022485"/>
    </source>
</evidence>
<sequence>MIRVDLPRFGRFDAWRAAARQLAGNRIDSAQVTWADGDSPAELFGADPLPPPGPHPVTASRDFLDLARTVSSHSDPERWALLYGALIRLQDDRGFIANPADPLTDRLGRMAKSVRRDIHKMHAFVRFHELPSDGPRRSFGAWFEPEHPILEAGTPFFAKRFADMDWLIATPQGIARFDGAITYAPPAPRPDFPPDANHALWHIYFANIFNPARIKTHAMRSEMPLKYWKNLSETALIPEMLADAPRRVQAMRDAGASDAPAFAARVTARIRQIPNDRPPETLEAARDQALRCTRCELCHAATQTVWGEGDPAAPLMIVGEAPGDHEDLQGRPFVGPAGQLLHQAMAGAGLDFAQAWMTNAVKHFKFVPRGKRRIHQTPAAGEIRHCKGWLDLERRFVRPRLTLALGATAAFALTGNRSPLTPRRGTVETTQDGGPVLITWHPSLILRLEAGAAAQARDQFATDLSQAARLLAAA</sequence>
<comment type="similarity">
    <text evidence="1">Belongs to the uracil-DNA glycosylase (UDG) superfamily. Type 4 (UDGa) family.</text>
</comment>
<name>A0A4Q9G1Y9_9RHOB</name>
<keyword evidence="4" id="KW-0479">Metal-binding</keyword>
<evidence type="ECO:0000256" key="5">
    <source>
        <dbReference type="ARBA" id="ARBA00022763"/>
    </source>
</evidence>
<evidence type="ECO:0000313" key="12">
    <source>
        <dbReference type="Proteomes" id="UP000293520"/>
    </source>
</evidence>
<dbReference type="AlphaFoldDB" id="A0A4Q9G1Y9"/>
<evidence type="ECO:0000256" key="1">
    <source>
        <dbReference type="ARBA" id="ARBA00006521"/>
    </source>
</evidence>
<evidence type="ECO:0000256" key="8">
    <source>
        <dbReference type="ARBA" id="ARBA00023014"/>
    </source>
</evidence>
<organism evidence="11 12">
    <name type="scientific">Paracoccus subflavus</name>
    <dbReference type="NCBI Taxonomy" id="2528244"/>
    <lineage>
        <taxon>Bacteria</taxon>
        <taxon>Pseudomonadati</taxon>
        <taxon>Pseudomonadota</taxon>
        <taxon>Alphaproteobacteria</taxon>
        <taxon>Rhodobacterales</taxon>
        <taxon>Paracoccaceae</taxon>
        <taxon>Paracoccus</taxon>
    </lineage>
</organism>
<dbReference type="CDD" id="cd10030">
    <property type="entry name" value="UDG-F4_TTUDGA_SPO1dp_like"/>
    <property type="match status" value="1"/>
</dbReference>
<keyword evidence="5" id="KW-0227">DNA damage</keyword>
<comment type="caution">
    <text evidence="11">The sequence shown here is derived from an EMBL/GenBank/DDBJ whole genome shotgun (WGS) entry which is preliminary data.</text>
</comment>
<dbReference type="SMART" id="SM00986">
    <property type="entry name" value="UDG"/>
    <property type="match status" value="1"/>
</dbReference>
<dbReference type="GO" id="GO:0051539">
    <property type="term" value="F:4 iron, 4 sulfur cluster binding"/>
    <property type="evidence" value="ECO:0007669"/>
    <property type="project" value="UniProtKB-KW"/>
</dbReference>
<dbReference type="InterPro" id="IPR051536">
    <property type="entry name" value="UDG_Type-4/5"/>
</dbReference>
<evidence type="ECO:0000256" key="4">
    <source>
        <dbReference type="ARBA" id="ARBA00022723"/>
    </source>
</evidence>
<dbReference type="GO" id="GO:0097506">
    <property type="term" value="F:deaminated base DNA N-glycosylase activity"/>
    <property type="evidence" value="ECO:0007669"/>
    <property type="project" value="UniProtKB-ARBA"/>
</dbReference>
<protein>
    <recommendedName>
        <fullName evidence="2">Type-4 uracil-DNA glycosylase</fullName>
    </recommendedName>
</protein>
<dbReference type="InterPro" id="IPR036895">
    <property type="entry name" value="Uracil-DNA_glycosylase-like_sf"/>
</dbReference>
<evidence type="ECO:0000256" key="9">
    <source>
        <dbReference type="ARBA" id="ARBA00023204"/>
    </source>
</evidence>
<dbReference type="Gene3D" id="3.40.470.10">
    <property type="entry name" value="Uracil-DNA glycosylase-like domain"/>
    <property type="match status" value="1"/>
</dbReference>
<dbReference type="InterPro" id="IPR025404">
    <property type="entry name" value="DUF4130"/>
</dbReference>
<evidence type="ECO:0000313" key="11">
    <source>
        <dbReference type="EMBL" id="TBN40348.1"/>
    </source>
</evidence>
<keyword evidence="9" id="KW-0234">DNA repair</keyword>
<dbReference type="OrthoDB" id="5290748at2"/>
<evidence type="ECO:0000259" key="10">
    <source>
        <dbReference type="SMART" id="SM00986"/>
    </source>
</evidence>
<dbReference type="InterPro" id="IPR005122">
    <property type="entry name" value="Uracil-DNA_glycosylase-like"/>
</dbReference>
<dbReference type="NCBIfam" id="TIGR03914">
    <property type="entry name" value="UDG_fam_dom"/>
    <property type="match status" value="1"/>
</dbReference>
<dbReference type="Proteomes" id="UP000293520">
    <property type="component" value="Unassembled WGS sequence"/>
</dbReference>
<gene>
    <name evidence="11" type="ORF">EYE42_08065</name>
</gene>
<evidence type="ECO:0000256" key="7">
    <source>
        <dbReference type="ARBA" id="ARBA00023004"/>
    </source>
</evidence>
<dbReference type="NCBIfam" id="TIGR03915">
    <property type="entry name" value="SAM_7_link_chp"/>
    <property type="match status" value="1"/>
</dbReference>
<dbReference type="GO" id="GO:0046872">
    <property type="term" value="F:metal ion binding"/>
    <property type="evidence" value="ECO:0007669"/>
    <property type="project" value="UniProtKB-KW"/>
</dbReference>
<dbReference type="InterPro" id="IPR005273">
    <property type="entry name" value="Ura-DNA_glyco_family4"/>
</dbReference>
<dbReference type="SUPFAM" id="SSF52141">
    <property type="entry name" value="Uracil-DNA glycosylase-like"/>
    <property type="match status" value="1"/>
</dbReference>
<evidence type="ECO:0000256" key="2">
    <source>
        <dbReference type="ARBA" id="ARBA00019403"/>
    </source>
</evidence>
<keyword evidence="8" id="KW-0411">Iron-sulfur</keyword>